<name>D7TUD9_VITVI</name>
<feature type="chain" id="PRO_5003106620" description="Secreted protein" evidence="1">
    <location>
        <begin position="29"/>
        <end position="101"/>
    </location>
</feature>
<feature type="signal peptide" evidence="1">
    <location>
        <begin position="1"/>
        <end position="28"/>
    </location>
</feature>
<protein>
    <recommendedName>
        <fullName evidence="4">Secreted protein</fullName>
    </recommendedName>
</protein>
<evidence type="ECO:0000313" key="3">
    <source>
        <dbReference type="Proteomes" id="UP000009183"/>
    </source>
</evidence>
<dbReference type="PaxDb" id="29760-VIT_03s0017g01880.t01"/>
<evidence type="ECO:0000313" key="2">
    <source>
        <dbReference type="EMBL" id="CBI34114.3"/>
    </source>
</evidence>
<dbReference type="HOGENOM" id="CLU_2296845_0_0_1"/>
<dbReference type="InParanoid" id="D7TUD9"/>
<evidence type="ECO:0008006" key="4">
    <source>
        <dbReference type="Google" id="ProtNLM"/>
    </source>
</evidence>
<evidence type="ECO:0000256" key="1">
    <source>
        <dbReference type="SAM" id="SignalP"/>
    </source>
</evidence>
<proteinExistence type="predicted"/>
<dbReference type="EMBL" id="FN596248">
    <property type="protein sequence ID" value="CBI34114.3"/>
    <property type="molecule type" value="Genomic_DNA"/>
</dbReference>
<reference evidence="2" key="1">
    <citation type="submission" date="2011-05" db="EMBL/GenBank/DDBJ databases">
        <title>High quality assembly and annotation of grapevine genome.</title>
        <authorList>
            <person name="Vitulo N."/>
            <person name="Olivier J."/>
            <person name="Forcato C."/>
            <person name="Albiero A."/>
            <person name="D'Angelo M."/>
            <person name="Zimbello R."/>
            <person name="Schiavon R."/>
            <person name="Rigobello C."/>
            <person name="Policriti A."/>
            <person name="Clepet C."/>
            <person name="Casagrande A."/>
            <person name="Choisne N."/>
            <person name="Vezzi A."/>
            <person name="Hugueney P."/>
            <person name="Horner D."/>
            <person name="Mica E."/>
            <person name="Cattonaro F."/>
            <person name="Del Fabbro C."/>
            <person name="Alaux M."/>
            <person name="Di Gaspero G."/>
            <person name="Scalabrin S."/>
            <person name="Pesole G."/>
            <person name="Delledonne M."/>
            <person name="Pezzotti M."/>
            <person name="Pe E.M."/>
            <person name="Caboche M."/>
            <person name="Adam-Blondon A.-F."/>
            <person name="Weissenbach J."/>
            <person name="Quetier F."/>
            <person name="Wincker P."/>
            <person name="Morgante M."/>
            <person name="Valle G."/>
        </authorList>
    </citation>
    <scope>NUCLEOTIDE SEQUENCE</scope>
</reference>
<dbReference type="Proteomes" id="UP000009183">
    <property type="component" value="Chromosome 3"/>
</dbReference>
<organism evidence="2 3">
    <name type="scientific">Vitis vinifera</name>
    <name type="common">Grape</name>
    <dbReference type="NCBI Taxonomy" id="29760"/>
    <lineage>
        <taxon>Eukaryota</taxon>
        <taxon>Viridiplantae</taxon>
        <taxon>Streptophyta</taxon>
        <taxon>Embryophyta</taxon>
        <taxon>Tracheophyta</taxon>
        <taxon>Spermatophyta</taxon>
        <taxon>Magnoliopsida</taxon>
        <taxon>eudicotyledons</taxon>
        <taxon>Gunneridae</taxon>
        <taxon>Pentapetalae</taxon>
        <taxon>rosids</taxon>
        <taxon>Vitales</taxon>
        <taxon>Vitaceae</taxon>
        <taxon>Viteae</taxon>
        <taxon>Vitis</taxon>
    </lineage>
</organism>
<accession>D7TUD9</accession>
<gene>
    <name evidence="2" type="ordered locus">VIT_03s0017g01880</name>
</gene>
<sequence>MPACSSCYPILVSIICVITLLIDHHSRAHFQHPIPSLPCIHPRPSNSSQAHHHSCHHAPTITPHACHTHSFCIAYPPTHFSHCFTMCRQLIISYTTHTPVH</sequence>
<keyword evidence="3" id="KW-1185">Reference proteome</keyword>
<keyword evidence="1" id="KW-0732">Signal</keyword>
<dbReference type="AlphaFoldDB" id="D7TUD9"/>